<comment type="caution">
    <text evidence="6">The sequence shown here is derived from an EMBL/GenBank/DDBJ whole genome shotgun (WGS) entry which is preliminary data.</text>
</comment>
<dbReference type="InterPro" id="IPR036322">
    <property type="entry name" value="WD40_repeat_dom_sf"/>
</dbReference>
<accession>A0A8S2MX20</accession>
<keyword evidence="2 4" id="KW-0853">WD repeat</keyword>
<name>A0A8S2MX20_9BILA</name>
<keyword evidence="3" id="KW-0677">Repeat</keyword>
<evidence type="ECO:0000313" key="6">
    <source>
        <dbReference type="EMBL" id="CAF3969724.1"/>
    </source>
</evidence>
<evidence type="ECO:0000256" key="1">
    <source>
        <dbReference type="ARBA" id="ARBA00006917"/>
    </source>
</evidence>
<feature type="repeat" description="WD" evidence="4">
    <location>
        <begin position="62"/>
        <end position="103"/>
    </location>
</feature>
<evidence type="ECO:0008006" key="8">
    <source>
        <dbReference type="Google" id="ProtNLM"/>
    </source>
</evidence>
<evidence type="ECO:0000256" key="3">
    <source>
        <dbReference type="ARBA" id="ARBA00022737"/>
    </source>
</evidence>
<dbReference type="EMBL" id="CAJOBJ010003557">
    <property type="protein sequence ID" value="CAF3969724.1"/>
    <property type="molecule type" value="Genomic_DNA"/>
</dbReference>
<feature type="repeat" description="WD" evidence="4">
    <location>
        <begin position="104"/>
        <end position="145"/>
    </location>
</feature>
<dbReference type="PRINTS" id="PR00320">
    <property type="entry name" value="GPROTEINBRPT"/>
</dbReference>
<dbReference type="InterPro" id="IPR021772">
    <property type="entry name" value="WDR48/Bun107"/>
</dbReference>
<dbReference type="Pfam" id="PF11816">
    <property type="entry name" value="DUF3337"/>
    <property type="match status" value="1"/>
</dbReference>
<feature type="region of interest" description="Disordered" evidence="5">
    <location>
        <begin position="483"/>
        <end position="518"/>
    </location>
</feature>
<dbReference type="InterPro" id="IPR001680">
    <property type="entry name" value="WD40_rpt"/>
</dbReference>
<reference evidence="6" key="1">
    <citation type="submission" date="2021-02" db="EMBL/GenBank/DDBJ databases">
        <authorList>
            <person name="Nowell W R."/>
        </authorList>
    </citation>
    <scope>NUCLEOTIDE SEQUENCE</scope>
</reference>
<dbReference type="PROSITE" id="PS50082">
    <property type="entry name" value="WD_REPEATS_2"/>
    <property type="match status" value="3"/>
</dbReference>
<comment type="similarity">
    <text evidence="1">Belongs to the WD repeat WDR48 family.</text>
</comment>
<sequence>MQKKRIQLSFLIRNENERLHRGGINALRYDAKNDRLYTAGRDSIIRAWDCKRYGSDMYEYSMEHHTDWVNDIVLVNSGKHILSASSDATIKLWNAPKGTCMSTLRTHKDFVKCLAYAKDKEQVASGGFDNSIFLWDVNVLTALTAVNNTVTTSTFTGNEHSVYSLAMNPSGTVLASGSPENVVELGKEQQQLWVSTTESNIRCWSLKESLATLARTTYYDGEVICKQPDMIIQGGPAIKHYHILSDKRHIITKDSNSNVALYDVLQAKMIENLGKCDYEEEIRKRTKTIFVPNWFCVDLKVGILTITLEESDIFASWIAVKELADNNTAGNNETVDLKENYGILMLHSLFEYWPITKQALEANDNYAERVHLDNLCHIPGHTPIFLGEVGGRTLYRFRCNEACGEPEQSFLHEVLPQFIVNVIVKHQVPVLNKIPFILHHQITSTKFNKKDRLSASDMMIVRKVIEYIYERYILNEQQQQQQQQQPQTQTQQQTLSTGLVGSGSSQQDGNGEQQRESDISKSIDHIELLCQEQILDLSMDLRTVKHFMWKGGGDLVLCFRTKS</sequence>
<dbReference type="InterPro" id="IPR051246">
    <property type="entry name" value="WDR48"/>
</dbReference>
<dbReference type="PROSITE" id="PS00678">
    <property type="entry name" value="WD_REPEATS_1"/>
    <property type="match status" value="1"/>
</dbReference>
<dbReference type="InterPro" id="IPR015943">
    <property type="entry name" value="WD40/YVTN_repeat-like_dom_sf"/>
</dbReference>
<dbReference type="Proteomes" id="UP000681720">
    <property type="component" value="Unassembled WGS sequence"/>
</dbReference>
<proteinExistence type="inferred from homology"/>
<dbReference type="InterPro" id="IPR019775">
    <property type="entry name" value="WD40_repeat_CS"/>
</dbReference>
<dbReference type="GO" id="GO:0000724">
    <property type="term" value="P:double-strand break repair via homologous recombination"/>
    <property type="evidence" value="ECO:0007669"/>
    <property type="project" value="TreeGrafter"/>
</dbReference>
<gene>
    <name evidence="6" type="ORF">GIL414_LOCUS10086</name>
</gene>
<dbReference type="InterPro" id="IPR020472">
    <property type="entry name" value="WD40_PAC1"/>
</dbReference>
<dbReference type="PROSITE" id="PS50294">
    <property type="entry name" value="WD_REPEATS_REGION"/>
    <property type="match status" value="3"/>
</dbReference>
<protein>
    <recommendedName>
        <fullName evidence="8">WD repeat-containing protein 48 homolog</fullName>
    </recommendedName>
</protein>
<dbReference type="Gene3D" id="2.130.10.10">
    <property type="entry name" value="YVTN repeat-like/Quinoprotein amine dehydrogenase"/>
    <property type="match status" value="1"/>
</dbReference>
<evidence type="ECO:0000256" key="2">
    <source>
        <dbReference type="ARBA" id="ARBA00022574"/>
    </source>
</evidence>
<evidence type="ECO:0000256" key="5">
    <source>
        <dbReference type="SAM" id="MobiDB-lite"/>
    </source>
</evidence>
<evidence type="ECO:0000256" key="4">
    <source>
        <dbReference type="PROSITE-ProRule" id="PRU00221"/>
    </source>
</evidence>
<dbReference type="PANTHER" id="PTHR19862">
    <property type="entry name" value="WD REPEAT-CONTAINING PROTEIN 48"/>
    <property type="match status" value="1"/>
</dbReference>
<organism evidence="6 7">
    <name type="scientific">Rotaria magnacalcarata</name>
    <dbReference type="NCBI Taxonomy" id="392030"/>
    <lineage>
        <taxon>Eukaryota</taxon>
        <taxon>Metazoa</taxon>
        <taxon>Spiralia</taxon>
        <taxon>Gnathifera</taxon>
        <taxon>Rotifera</taxon>
        <taxon>Eurotatoria</taxon>
        <taxon>Bdelloidea</taxon>
        <taxon>Philodinida</taxon>
        <taxon>Philodinidae</taxon>
        <taxon>Rotaria</taxon>
    </lineage>
</organism>
<dbReference type="AlphaFoldDB" id="A0A8S2MX20"/>
<dbReference type="GO" id="GO:0043130">
    <property type="term" value="F:ubiquitin binding"/>
    <property type="evidence" value="ECO:0007669"/>
    <property type="project" value="TreeGrafter"/>
</dbReference>
<dbReference type="SUPFAM" id="SSF50978">
    <property type="entry name" value="WD40 repeat-like"/>
    <property type="match status" value="1"/>
</dbReference>
<dbReference type="SMART" id="SM00320">
    <property type="entry name" value="WD40"/>
    <property type="match status" value="4"/>
</dbReference>
<evidence type="ECO:0000313" key="7">
    <source>
        <dbReference type="Proteomes" id="UP000681720"/>
    </source>
</evidence>
<feature type="compositionally biased region" description="Low complexity" evidence="5">
    <location>
        <begin position="483"/>
        <end position="507"/>
    </location>
</feature>
<feature type="repeat" description="WD" evidence="4">
    <location>
        <begin position="17"/>
        <end position="49"/>
    </location>
</feature>
<dbReference type="Pfam" id="PF00400">
    <property type="entry name" value="WD40"/>
    <property type="match status" value="4"/>
</dbReference>
<dbReference type="PANTHER" id="PTHR19862:SF14">
    <property type="entry name" value="WD REPEAT-CONTAINING PROTEIN 48"/>
    <property type="match status" value="1"/>
</dbReference>